<name>A0A8S4SI08_9NEOP</name>
<dbReference type="OrthoDB" id="7466345at2759"/>
<evidence type="ECO:0000313" key="1">
    <source>
        <dbReference type="EMBL" id="CAH2266487.1"/>
    </source>
</evidence>
<organism evidence="1 2">
    <name type="scientific">Pararge aegeria aegeria</name>
    <dbReference type="NCBI Taxonomy" id="348720"/>
    <lineage>
        <taxon>Eukaryota</taxon>
        <taxon>Metazoa</taxon>
        <taxon>Ecdysozoa</taxon>
        <taxon>Arthropoda</taxon>
        <taxon>Hexapoda</taxon>
        <taxon>Insecta</taxon>
        <taxon>Pterygota</taxon>
        <taxon>Neoptera</taxon>
        <taxon>Endopterygota</taxon>
        <taxon>Lepidoptera</taxon>
        <taxon>Glossata</taxon>
        <taxon>Ditrysia</taxon>
        <taxon>Papilionoidea</taxon>
        <taxon>Nymphalidae</taxon>
        <taxon>Satyrinae</taxon>
        <taxon>Satyrini</taxon>
        <taxon>Parargina</taxon>
        <taxon>Pararge</taxon>
    </lineage>
</organism>
<sequence>MDVRIRRCWNGSPDLVSAALVDSKPGGQTTLSDLQGAAGHKRQNRGISNSLENTMSYVQQWRHLLVDDDKDDGFLRIKP</sequence>
<reference evidence="1" key="1">
    <citation type="submission" date="2022-03" db="EMBL/GenBank/DDBJ databases">
        <authorList>
            <person name="Lindestad O."/>
        </authorList>
    </citation>
    <scope>NUCLEOTIDE SEQUENCE</scope>
</reference>
<gene>
    <name evidence="1" type="primary">jg23622</name>
    <name evidence="1" type="ORF">PAEG_LOCUS25326</name>
</gene>
<keyword evidence="2" id="KW-1185">Reference proteome</keyword>
<dbReference type="EMBL" id="CAKXAJ010026310">
    <property type="protein sequence ID" value="CAH2266487.1"/>
    <property type="molecule type" value="Genomic_DNA"/>
</dbReference>
<evidence type="ECO:0000313" key="2">
    <source>
        <dbReference type="Proteomes" id="UP000838756"/>
    </source>
</evidence>
<protein>
    <submittedName>
        <fullName evidence="1">Jg23622 protein</fullName>
    </submittedName>
</protein>
<comment type="caution">
    <text evidence="1">The sequence shown here is derived from an EMBL/GenBank/DDBJ whole genome shotgun (WGS) entry which is preliminary data.</text>
</comment>
<accession>A0A8S4SI08</accession>
<dbReference type="AlphaFoldDB" id="A0A8S4SI08"/>
<dbReference type="Proteomes" id="UP000838756">
    <property type="component" value="Unassembled WGS sequence"/>
</dbReference>
<proteinExistence type="predicted"/>